<name>A0A3A4AUX2_9ACTN</name>
<feature type="transmembrane region" description="Helical" evidence="1">
    <location>
        <begin position="325"/>
        <end position="342"/>
    </location>
</feature>
<feature type="transmembrane region" description="Helical" evidence="1">
    <location>
        <begin position="283"/>
        <end position="305"/>
    </location>
</feature>
<dbReference type="OrthoDB" id="9771875at2"/>
<evidence type="ECO:0000313" key="3">
    <source>
        <dbReference type="Proteomes" id="UP000265768"/>
    </source>
</evidence>
<dbReference type="EMBL" id="QZEY01000003">
    <property type="protein sequence ID" value="RJL33395.1"/>
    <property type="molecule type" value="Genomic_DNA"/>
</dbReference>
<feature type="transmembrane region" description="Helical" evidence="1">
    <location>
        <begin position="354"/>
        <end position="375"/>
    </location>
</feature>
<keyword evidence="1" id="KW-1133">Transmembrane helix</keyword>
<evidence type="ECO:0000256" key="1">
    <source>
        <dbReference type="SAM" id="Phobius"/>
    </source>
</evidence>
<keyword evidence="1" id="KW-0472">Membrane</keyword>
<keyword evidence="3" id="KW-1185">Reference proteome</keyword>
<feature type="transmembrane region" description="Helical" evidence="1">
    <location>
        <begin position="166"/>
        <end position="187"/>
    </location>
</feature>
<evidence type="ECO:0000313" key="2">
    <source>
        <dbReference type="EMBL" id="RJL33395.1"/>
    </source>
</evidence>
<evidence type="ECO:0008006" key="4">
    <source>
        <dbReference type="Google" id="ProtNLM"/>
    </source>
</evidence>
<protein>
    <recommendedName>
        <fullName evidence="4">Membrane protein involved in the export of O-antigen and teichoic acid</fullName>
    </recommendedName>
</protein>
<feature type="transmembrane region" description="Helical" evidence="1">
    <location>
        <begin position="215"/>
        <end position="237"/>
    </location>
</feature>
<dbReference type="Proteomes" id="UP000265768">
    <property type="component" value="Unassembled WGS sequence"/>
</dbReference>
<reference evidence="2 3" key="1">
    <citation type="submission" date="2018-09" db="EMBL/GenBank/DDBJ databases">
        <title>YIM 75507 draft genome.</title>
        <authorList>
            <person name="Tang S."/>
            <person name="Feng Y."/>
        </authorList>
    </citation>
    <scope>NUCLEOTIDE SEQUENCE [LARGE SCALE GENOMIC DNA]</scope>
    <source>
        <strain evidence="2 3">YIM 75507</strain>
    </source>
</reference>
<gene>
    <name evidence="2" type="ORF">D5H75_11430</name>
</gene>
<comment type="caution">
    <text evidence="2">The sequence shown here is derived from an EMBL/GenBank/DDBJ whole genome shotgun (WGS) entry which is preliminary data.</text>
</comment>
<organism evidence="2 3">
    <name type="scientific">Bailinhaonella thermotolerans</name>
    <dbReference type="NCBI Taxonomy" id="1070861"/>
    <lineage>
        <taxon>Bacteria</taxon>
        <taxon>Bacillati</taxon>
        <taxon>Actinomycetota</taxon>
        <taxon>Actinomycetes</taxon>
        <taxon>Streptosporangiales</taxon>
        <taxon>Streptosporangiaceae</taxon>
        <taxon>Bailinhaonella</taxon>
    </lineage>
</organism>
<accession>A0A3A4AUX2</accession>
<dbReference type="RefSeq" id="WP_119926354.1">
    <property type="nucleotide sequence ID" value="NZ_QZEY01000003.1"/>
</dbReference>
<feature type="transmembrane region" description="Helical" evidence="1">
    <location>
        <begin position="243"/>
        <end position="263"/>
    </location>
</feature>
<feature type="transmembrane region" description="Helical" evidence="1">
    <location>
        <begin position="35"/>
        <end position="57"/>
    </location>
</feature>
<feature type="transmembrane region" description="Helical" evidence="1">
    <location>
        <begin position="69"/>
        <end position="92"/>
    </location>
</feature>
<dbReference type="AlphaFoldDB" id="A0A3A4AUX2"/>
<feature type="transmembrane region" description="Helical" evidence="1">
    <location>
        <begin position="381"/>
        <end position="401"/>
    </location>
</feature>
<keyword evidence="1" id="KW-0812">Transmembrane</keyword>
<sequence length="422" mass="42115">MWAPTAVGSAVLAAEIPAATALVSRAPDGADALAAIGAAMSVLVIANSVALAMAPLVVTAEGTRTPRALLRYSLLVGLCGGALLVAVAAIPPLAAPLPPEFRDDFRYCLLAAAPAPPAVALRRYLHGRLILAGGTGRIASATFIRVGVTVLTAAACLALTPLPAAAVGGLSPAVGAFAEAGLLALAVRRLPRSPGQEAAEGGRGRRSLPAEHARLAAPFLVNMAPHLVTTIAITAAPEPAASLTVWTALYGLLLLLTVPMLDLDSVTAARLRKDPADPGPLRLAWAVASAAGGLLLLGTVTPLAGLYVTDVIAVPPGPAELGLRWLPVLVAAPPLWAVRGYLRGRAMAAGRSDLLPQSVAAHVVVLAGACAALPATGLPGVACASIALVAALAAETAALLARLRAAARVAAPEPGGSRTGAR</sequence>
<proteinExistence type="predicted"/>